<dbReference type="Proteomes" id="UP001063368">
    <property type="component" value="Chromosome"/>
</dbReference>
<evidence type="ECO:0000313" key="2">
    <source>
        <dbReference type="Proteomes" id="UP001063368"/>
    </source>
</evidence>
<gene>
    <name evidence="1" type="ORF">N9A08_12800</name>
</gene>
<accession>A0ABY6FQL3</accession>
<dbReference type="RefSeq" id="WP_263127497.1">
    <property type="nucleotide sequence ID" value="NZ_CP106856.1"/>
</dbReference>
<keyword evidence="2" id="KW-1185">Reference proteome</keyword>
<sequence length="337" mass="36864">MNNEDFDTNALWSALMADEDDSEKPVTATDINRQTFARFSIEEAVSYDSIDLRFFGQSTSDHRMGVRPASRALVAIQEAISAVAATLSDYVGKAGRLPSDILAATELKLTPQLQAGSVIFTLVHEGEEQQSLFPIDTGNAFEHSFSSLLSLFDGIADNSSEENALSDIRSFGPRAAKHLFDFSQVLLQESLSVDLVWNIHSGEQRRTTLTRKSAAFLQDIAKSSTTSSSERHFTGQLITVSEIDKQALMLDDQTKISMDAGHVGQDDLADLYRQRVVATVEETLTVNISTGTETSNYTLLSIRPAGVGPRTDADLVVDDEAVAGWTDTSQWPYPDSE</sequence>
<proteinExistence type="predicted"/>
<evidence type="ECO:0000313" key="1">
    <source>
        <dbReference type="EMBL" id="UYB35496.1"/>
    </source>
</evidence>
<reference evidence="1" key="1">
    <citation type="submission" date="2022-09" db="EMBL/GenBank/DDBJ databases">
        <authorList>
            <person name="Li D."/>
            <person name="Cheng J."/>
            <person name="Li Y."/>
        </authorList>
    </citation>
    <scope>NUCLEOTIDE SEQUENCE</scope>
    <source>
        <strain evidence="1">DL</strain>
    </source>
</reference>
<protein>
    <submittedName>
        <fullName evidence="1">Uncharacterized protein</fullName>
    </submittedName>
</protein>
<dbReference type="EMBL" id="CP106856">
    <property type="protein sequence ID" value="UYB35496.1"/>
    <property type="molecule type" value="Genomic_DNA"/>
</dbReference>
<organism evidence="1 2">
    <name type="scientific">Arthrobacter koreensis</name>
    <dbReference type="NCBI Taxonomy" id="199136"/>
    <lineage>
        <taxon>Bacteria</taxon>
        <taxon>Bacillati</taxon>
        <taxon>Actinomycetota</taxon>
        <taxon>Actinomycetes</taxon>
        <taxon>Micrococcales</taxon>
        <taxon>Micrococcaceae</taxon>
        <taxon>Arthrobacter</taxon>
    </lineage>
</organism>
<name>A0ABY6FQL3_9MICC</name>